<proteinExistence type="predicted"/>
<evidence type="ECO:0000313" key="2">
    <source>
        <dbReference type="Proteomes" id="UP000814140"/>
    </source>
</evidence>
<accession>A0ACB8TIF6</accession>
<evidence type="ECO:0000313" key="1">
    <source>
        <dbReference type="EMBL" id="KAI0068254.1"/>
    </source>
</evidence>
<reference evidence="1" key="1">
    <citation type="submission" date="2021-03" db="EMBL/GenBank/DDBJ databases">
        <authorList>
            <consortium name="DOE Joint Genome Institute"/>
            <person name="Ahrendt S."/>
            <person name="Looney B.P."/>
            <person name="Miyauchi S."/>
            <person name="Morin E."/>
            <person name="Drula E."/>
            <person name="Courty P.E."/>
            <person name="Chicoki N."/>
            <person name="Fauchery L."/>
            <person name="Kohler A."/>
            <person name="Kuo A."/>
            <person name="Labutti K."/>
            <person name="Pangilinan J."/>
            <person name="Lipzen A."/>
            <person name="Riley R."/>
            <person name="Andreopoulos W."/>
            <person name="He G."/>
            <person name="Johnson J."/>
            <person name="Barry K.W."/>
            <person name="Grigoriev I.V."/>
            <person name="Nagy L."/>
            <person name="Hibbett D."/>
            <person name="Henrissat B."/>
            <person name="Matheny P.B."/>
            <person name="Labbe J."/>
            <person name="Martin F."/>
        </authorList>
    </citation>
    <scope>NUCLEOTIDE SEQUENCE</scope>
    <source>
        <strain evidence="1">HHB10654</strain>
    </source>
</reference>
<dbReference type="EMBL" id="MU277188">
    <property type="protein sequence ID" value="KAI0068254.1"/>
    <property type="molecule type" value="Genomic_DNA"/>
</dbReference>
<dbReference type="Proteomes" id="UP000814140">
    <property type="component" value="Unassembled WGS sequence"/>
</dbReference>
<comment type="caution">
    <text evidence="1">The sequence shown here is derived from an EMBL/GenBank/DDBJ whole genome shotgun (WGS) entry which is preliminary data.</text>
</comment>
<protein>
    <submittedName>
        <fullName evidence="1">Uncharacterized protein</fullName>
    </submittedName>
</protein>
<name>A0ACB8TIF6_9AGAM</name>
<gene>
    <name evidence="1" type="ORF">BV25DRAFT_1987063</name>
</gene>
<organism evidence="1 2">
    <name type="scientific">Artomyces pyxidatus</name>
    <dbReference type="NCBI Taxonomy" id="48021"/>
    <lineage>
        <taxon>Eukaryota</taxon>
        <taxon>Fungi</taxon>
        <taxon>Dikarya</taxon>
        <taxon>Basidiomycota</taxon>
        <taxon>Agaricomycotina</taxon>
        <taxon>Agaricomycetes</taxon>
        <taxon>Russulales</taxon>
        <taxon>Auriscalpiaceae</taxon>
        <taxon>Artomyces</taxon>
    </lineage>
</organism>
<sequence length="697" mass="78198">MSDPRFARLKTDPRFRRPKKHTSKVVVDERFKSIFQDDSKKPKQAKGARRVDKYGRPLADNHETDNLRHFYRLEDDEQVEAEPATGPDYARGEILLESSEEDDPSDDDSDSGGIITLGGDQSRPIPIPADDDDAEVDLNEDNFADLDAQATAYSKAAPEDTDEGIEDESSRTRRIAVVNLDWDHVRAIHLYKIFASVLSSSSTSSSKSSRNAVPMVRGKLLNVRIYPSQFGKERMEREEKEGPPIELLKKKVQDEAEINERTIYETGNADEYDEDALRTYQLERLRYFYAIVECDGVDVASHLYSELQGTELERSANVFDLSFVPDDMSFDEDYTDEASAADAATDYKGLDFVTDALRHSRVKLTWDQDDPERDRVTRRTLSRKEIEENNFHAYIASSSESEPETPDADSNKMNKKAMDRDKLRALLLGGGGSDMPERWGKNTGFGDEDEEGAVDMEVTFMPALSSSKAGETTTLETYQQKMKEKRKKRKEEWKAKANAEQPETSDKLEGDDFFGESGSDGDGDEIIGGKKGKGKKGKGDRAAQPRKQSTAEELALLVAADKVGSEPKHFDMNAVIKAEKRKGKKSKKTRKVQQQENEIQEDFDIDVKDERFEAVHEDHAFAIDPSNPHFKKTKSMSALLEERSKRRKSKGNDTPGDASGDLAAMEKGNGHSLKSLVESVKRKSATADGGVGKRRKL</sequence>
<reference evidence="1" key="2">
    <citation type="journal article" date="2022" name="New Phytol.">
        <title>Evolutionary transition to the ectomycorrhizal habit in the genomes of a hyperdiverse lineage of mushroom-forming fungi.</title>
        <authorList>
            <person name="Looney B."/>
            <person name="Miyauchi S."/>
            <person name="Morin E."/>
            <person name="Drula E."/>
            <person name="Courty P.E."/>
            <person name="Kohler A."/>
            <person name="Kuo A."/>
            <person name="LaButti K."/>
            <person name="Pangilinan J."/>
            <person name="Lipzen A."/>
            <person name="Riley R."/>
            <person name="Andreopoulos W."/>
            <person name="He G."/>
            <person name="Johnson J."/>
            <person name="Nolan M."/>
            <person name="Tritt A."/>
            <person name="Barry K.W."/>
            <person name="Grigoriev I.V."/>
            <person name="Nagy L.G."/>
            <person name="Hibbett D."/>
            <person name="Henrissat B."/>
            <person name="Matheny P.B."/>
            <person name="Labbe J."/>
            <person name="Martin F.M."/>
        </authorList>
    </citation>
    <scope>NUCLEOTIDE SEQUENCE</scope>
    <source>
        <strain evidence="1">HHB10654</strain>
    </source>
</reference>
<keyword evidence="2" id="KW-1185">Reference proteome</keyword>